<dbReference type="Proteomes" id="UP000030008">
    <property type="component" value="Unassembled WGS sequence"/>
</dbReference>
<gene>
    <name evidence="1" type="ORF">CIAN88_20885</name>
</gene>
<dbReference type="EMBL" id="JQIF01000113">
    <property type="protein sequence ID" value="KGJ51422.1"/>
    <property type="molecule type" value="Genomic_DNA"/>
</dbReference>
<keyword evidence="1" id="KW-0808">Transferase</keyword>
<dbReference type="GO" id="GO:0032259">
    <property type="term" value="P:methylation"/>
    <property type="evidence" value="ECO:0007669"/>
    <property type="project" value="UniProtKB-KW"/>
</dbReference>
<reference evidence="1 2" key="1">
    <citation type="submission" date="2014-08" db="EMBL/GenBank/DDBJ databases">
        <title>Clostridium innocuum, an unnegligible vancomycin-resistant pathogen causing extra-intestinal infections.</title>
        <authorList>
            <person name="Feng Y."/>
            <person name="Chiu C.-H."/>
        </authorList>
    </citation>
    <scope>NUCLEOTIDE SEQUENCE [LARGE SCALE GENOMIC DNA]</scope>
    <source>
        <strain evidence="1 2">AN88</strain>
    </source>
</reference>
<dbReference type="AlphaFoldDB" id="A0A099I2F9"/>
<sequence length="81" mass="9130">MQEGGKTVKHPTYKQIKEYVKATHGLNVSPLYIATVKEECGLEKQFSYKEAGMEAGRRPNCPPEKREAIIDAFVHFGMMGK</sequence>
<protein>
    <submittedName>
        <fullName evidence="1">tRNA (Uracil-5-)-methyltransferase</fullName>
    </submittedName>
</protein>
<evidence type="ECO:0000313" key="1">
    <source>
        <dbReference type="EMBL" id="KGJ51422.1"/>
    </source>
</evidence>
<organism evidence="1 2">
    <name type="scientific">Clostridium innocuum</name>
    <dbReference type="NCBI Taxonomy" id="1522"/>
    <lineage>
        <taxon>Bacteria</taxon>
        <taxon>Bacillati</taxon>
        <taxon>Bacillota</taxon>
        <taxon>Clostridia</taxon>
        <taxon>Eubacteriales</taxon>
        <taxon>Clostridiaceae</taxon>
        <taxon>Clostridium</taxon>
    </lineage>
</organism>
<keyword evidence="1" id="KW-0489">Methyltransferase</keyword>
<proteinExistence type="predicted"/>
<evidence type="ECO:0000313" key="2">
    <source>
        <dbReference type="Proteomes" id="UP000030008"/>
    </source>
</evidence>
<name>A0A099I2F9_CLOIN</name>
<comment type="caution">
    <text evidence="1">The sequence shown here is derived from an EMBL/GenBank/DDBJ whole genome shotgun (WGS) entry which is preliminary data.</text>
</comment>
<dbReference type="GO" id="GO:0008168">
    <property type="term" value="F:methyltransferase activity"/>
    <property type="evidence" value="ECO:0007669"/>
    <property type="project" value="UniProtKB-KW"/>
</dbReference>
<accession>A0A099I2F9</accession>